<gene>
    <name evidence="1" type="ORF">VNO77_04130</name>
</gene>
<comment type="caution">
    <text evidence="1">The sequence shown here is derived from an EMBL/GenBank/DDBJ whole genome shotgun (WGS) entry which is preliminary data.</text>
</comment>
<accession>A0AAN9N2H4</accession>
<dbReference type="Proteomes" id="UP001367508">
    <property type="component" value="Unassembled WGS sequence"/>
</dbReference>
<evidence type="ECO:0000313" key="2">
    <source>
        <dbReference type="Proteomes" id="UP001367508"/>
    </source>
</evidence>
<dbReference type="AlphaFoldDB" id="A0AAN9N2H4"/>
<sequence>MTLSLAKSHPHSCNSHKPSWEIRVQVVHNQSYLLPSKLDRKQILEQFGFLRTWLSILSIAKAALIHIDLLVSQQIGQTYKGPTRVCRAWLHGSNHSHSPFPSHTNKGLWLTFVLHAYDSYSELFSRRSELSWNLDIVVDYNQILYIRALYYIGSLKRNRTYQDLEDFTHINF</sequence>
<organism evidence="1 2">
    <name type="scientific">Canavalia gladiata</name>
    <name type="common">Sword bean</name>
    <name type="synonym">Dolichos gladiatus</name>
    <dbReference type="NCBI Taxonomy" id="3824"/>
    <lineage>
        <taxon>Eukaryota</taxon>
        <taxon>Viridiplantae</taxon>
        <taxon>Streptophyta</taxon>
        <taxon>Embryophyta</taxon>
        <taxon>Tracheophyta</taxon>
        <taxon>Spermatophyta</taxon>
        <taxon>Magnoliopsida</taxon>
        <taxon>eudicotyledons</taxon>
        <taxon>Gunneridae</taxon>
        <taxon>Pentapetalae</taxon>
        <taxon>rosids</taxon>
        <taxon>fabids</taxon>
        <taxon>Fabales</taxon>
        <taxon>Fabaceae</taxon>
        <taxon>Papilionoideae</taxon>
        <taxon>50 kb inversion clade</taxon>
        <taxon>NPAAA clade</taxon>
        <taxon>indigoferoid/millettioid clade</taxon>
        <taxon>Phaseoleae</taxon>
        <taxon>Canavalia</taxon>
    </lineage>
</organism>
<reference evidence="1 2" key="1">
    <citation type="submission" date="2024-01" db="EMBL/GenBank/DDBJ databases">
        <title>The genomes of 5 underutilized Papilionoideae crops provide insights into root nodulation and disease resistanc.</title>
        <authorList>
            <person name="Jiang F."/>
        </authorList>
    </citation>
    <scope>NUCLEOTIDE SEQUENCE [LARGE SCALE GENOMIC DNA]</scope>
    <source>
        <strain evidence="1">LVBAO_FW01</strain>
        <tissue evidence="1">Leaves</tissue>
    </source>
</reference>
<keyword evidence="2" id="KW-1185">Reference proteome</keyword>
<proteinExistence type="predicted"/>
<name>A0AAN9N2H4_CANGL</name>
<evidence type="ECO:0000313" key="1">
    <source>
        <dbReference type="EMBL" id="KAK7362033.1"/>
    </source>
</evidence>
<protein>
    <submittedName>
        <fullName evidence="1">Uncharacterized protein</fullName>
    </submittedName>
</protein>
<dbReference type="EMBL" id="JAYMYQ010000001">
    <property type="protein sequence ID" value="KAK7362033.1"/>
    <property type="molecule type" value="Genomic_DNA"/>
</dbReference>